<dbReference type="EMBL" id="JBHUCM010000009">
    <property type="protein sequence ID" value="MFD1537310.1"/>
    <property type="molecule type" value="Genomic_DNA"/>
</dbReference>
<dbReference type="RefSeq" id="WP_219539905.1">
    <property type="nucleotide sequence ID" value="NZ_JAHKRM010000089.1"/>
</dbReference>
<gene>
    <name evidence="1" type="ORF">ACFSJ0_09710</name>
</gene>
<dbReference type="Proteomes" id="UP001597097">
    <property type="component" value="Unassembled WGS sequence"/>
</dbReference>
<sequence length="257" mass="28694">MSVIVAPPYMTETARHDWDLLQTQTEDAQEFDPAQAGHLPEPARRWVLHAIAPGTPLLRAVVLDTHGSIRLRTWRDFRAQQVLLPMEGFVWSATAYLGLLPVHGFDRYRAGQGEMRWRLLDVLPVMSGAGPDITRSAAGRLACEFVMAPAAALDPRLRWKSIDDRQAIASVPVGTEDHDVTLTIAPSGALERVTMSRWGDPGEGRYRDHVFGVECGREIECDGFTIPAYLAGGWWPGTDRWAEGEFIRFTVDDALFR</sequence>
<name>A0ABW4G3H3_9ACTN</name>
<protein>
    <submittedName>
        <fullName evidence="1">DUF6544 family protein</fullName>
    </submittedName>
</protein>
<comment type="caution">
    <text evidence="1">The sequence shown here is derived from an EMBL/GenBank/DDBJ whole genome shotgun (WGS) entry which is preliminary data.</text>
</comment>
<evidence type="ECO:0000313" key="1">
    <source>
        <dbReference type="EMBL" id="MFD1537310.1"/>
    </source>
</evidence>
<accession>A0ABW4G3H3</accession>
<organism evidence="1 2">
    <name type="scientific">Nonomuraea guangzhouensis</name>
    <dbReference type="NCBI Taxonomy" id="1291555"/>
    <lineage>
        <taxon>Bacteria</taxon>
        <taxon>Bacillati</taxon>
        <taxon>Actinomycetota</taxon>
        <taxon>Actinomycetes</taxon>
        <taxon>Streptosporangiales</taxon>
        <taxon>Streptosporangiaceae</taxon>
        <taxon>Nonomuraea</taxon>
    </lineage>
</organism>
<dbReference type="InterPro" id="IPR046674">
    <property type="entry name" value="DUF6544"/>
</dbReference>
<proteinExistence type="predicted"/>
<keyword evidence="2" id="KW-1185">Reference proteome</keyword>
<reference evidence="2" key="1">
    <citation type="journal article" date="2019" name="Int. J. Syst. Evol. Microbiol.">
        <title>The Global Catalogue of Microorganisms (GCM) 10K type strain sequencing project: providing services to taxonomists for standard genome sequencing and annotation.</title>
        <authorList>
            <consortium name="The Broad Institute Genomics Platform"/>
            <consortium name="The Broad Institute Genome Sequencing Center for Infectious Disease"/>
            <person name="Wu L."/>
            <person name="Ma J."/>
        </authorList>
    </citation>
    <scope>NUCLEOTIDE SEQUENCE [LARGE SCALE GENOMIC DNA]</scope>
    <source>
        <strain evidence="2">CGMCC 1.15399</strain>
    </source>
</reference>
<dbReference type="Pfam" id="PF20181">
    <property type="entry name" value="DUF6544"/>
    <property type="match status" value="1"/>
</dbReference>
<evidence type="ECO:0000313" key="2">
    <source>
        <dbReference type="Proteomes" id="UP001597097"/>
    </source>
</evidence>